<dbReference type="AlphaFoldDB" id="X1H0P0"/>
<dbReference type="Pfam" id="PF00232">
    <property type="entry name" value="Glyco_hydro_1"/>
    <property type="match status" value="1"/>
</dbReference>
<evidence type="ECO:0000256" key="3">
    <source>
        <dbReference type="ARBA" id="ARBA00023295"/>
    </source>
</evidence>
<dbReference type="GO" id="GO:0008422">
    <property type="term" value="F:beta-glucosidase activity"/>
    <property type="evidence" value="ECO:0007669"/>
    <property type="project" value="TreeGrafter"/>
</dbReference>
<dbReference type="SUPFAM" id="SSF51445">
    <property type="entry name" value="(Trans)glycosidases"/>
    <property type="match status" value="1"/>
</dbReference>
<dbReference type="GO" id="GO:0005975">
    <property type="term" value="P:carbohydrate metabolic process"/>
    <property type="evidence" value="ECO:0007669"/>
    <property type="project" value="InterPro"/>
</dbReference>
<dbReference type="PANTHER" id="PTHR10353">
    <property type="entry name" value="GLYCOSYL HYDROLASE"/>
    <property type="match status" value="1"/>
</dbReference>
<gene>
    <name evidence="4" type="ORF">S03H2_12835</name>
</gene>
<dbReference type="PRINTS" id="PR00131">
    <property type="entry name" value="GLHYDRLASE1"/>
</dbReference>
<reference evidence="4" key="1">
    <citation type="journal article" date="2014" name="Front. Microbiol.">
        <title>High frequency of phylogenetically diverse reductive dehalogenase-homologous genes in deep subseafloor sedimentary metagenomes.</title>
        <authorList>
            <person name="Kawai M."/>
            <person name="Futagami T."/>
            <person name="Toyoda A."/>
            <person name="Takaki Y."/>
            <person name="Nishi S."/>
            <person name="Hori S."/>
            <person name="Arai W."/>
            <person name="Tsubouchi T."/>
            <person name="Morono Y."/>
            <person name="Uchiyama I."/>
            <person name="Ito T."/>
            <person name="Fujiyama A."/>
            <person name="Inagaki F."/>
            <person name="Takami H."/>
        </authorList>
    </citation>
    <scope>NUCLEOTIDE SEQUENCE</scope>
    <source>
        <strain evidence="4">Expedition CK06-06</strain>
    </source>
</reference>
<comment type="similarity">
    <text evidence="1">Belongs to the glycosyl hydrolase 1 family.</text>
</comment>
<comment type="caution">
    <text evidence="4">The sequence shown here is derived from an EMBL/GenBank/DDBJ whole genome shotgun (WGS) entry which is preliminary data.</text>
</comment>
<keyword evidence="2" id="KW-0378">Hydrolase</keyword>
<evidence type="ECO:0000256" key="1">
    <source>
        <dbReference type="ARBA" id="ARBA00010838"/>
    </source>
</evidence>
<dbReference type="Gene3D" id="3.20.20.80">
    <property type="entry name" value="Glycosidases"/>
    <property type="match status" value="1"/>
</dbReference>
<dbReference type="PANTHER" id="PTHR10353:SF36">
    <property type="entry name" value="LP05116P"/>
    <property type="match status" value="1"/>
</dbReference>
<protein>
    <recommendedName>
        <fullName evidence="5">Glycoside hydrolase family 1 protein</fullName>
    </recommendedName>
</protein>
<sequence>MNKIMTFGTLVIFILGNVEVYSLLPTKNCKPNKKGIQFYVNLCRALLDAGIEPFVTLYHWDLPLWLDQIGGWGKHKSVDHFCKYADTMFKALTENAELPVKYWITFNEPAVFVPNYWGHNDFPKAIKNVLHAHGKTVELFNEKYKKHPNIEAYDGQIGITLNLHSFSPNVYGDKRDELAVENAWKQQNGLWLDPIFYGQFPENINNLLSSKQISLKLNKEEQETISSPIDFLGVNYYSAPTVKYNEYRPPGYYEGVSGNFERNEMGIEIKPHGIYDLTVRLKEKYNNPTMYITENGCACPDVFGHDKRIHDYERINYIKQHLIYC</sequence>
<evidence type="ECO:0008006" key="5">
    <source>
        <dbReference type="Google" id="ProtNLM"/>
    </source>
</evidence>
<evidence type="ECO:0000256" key="2">
    <source>
        <dbReference type="ARBA" id="ARBA00022801"/>
    </source>
</evidence>
<feature type="non-terminal residue" evidence="4">
    <location>
        <position position="325"/>
    </location>
</feature>
<dbReference type="InterPro" id="IPR001360">
    <property type="entry name" value="Glyco_hydro_1"/>
</dbReference>
<dbReference type="EMBL" id="BARU01006525">
    <property type="protein sequence ID" value="GAH47429.1"/>
    <property type="molecule type" value="Genomic_DNA"/>
</dbReference>
<dbReference type="InterPro" id="IPR017853">
    <property type="entry name" value="GH"/>
</dbReference>
<organism evidence="4">
    <name type="scientific">marine sediment metagenome</name>
    <dbReference type="NCBI Taxonomy" id="412755"/>
    <lineage>
        <taxon>unclassified sequences</taxon>
        <taxon>metagenomes</taxon>
        <taxon>ecological metagenomes</taxon>
    </lineage>
</organism>
<name>X1H0P0_9ZZZZ</name>
<evidence type="ECO:0000313" key="4">
    <source>
        <dbReference type="EMBL" id="GAH47429.1"/>
    </source>
</evidence>
<keyword evidence="3" id="KW-0326">Glycosidase</keyword>
<proteinExistence type="inferred from homology"/>
<accession>X1H0P0</accession>